<feature type="transmembrane region" description="Helical" evidence="1">
    <location>
        <begin position="26"/>
        <end position="49"/>
    </location>
</feature>
<dbReference type="EMBL" id="KZ502668">
    <property type="protein sequence ID" value="PKU74890.1"/>
    <property type="molecule type" value="Genomic_DNA"/>
</dbReference>
<protein>
    <submittedName>
        <fullName evidence="2">Uncharacterized protein</fullName>
    </submittedName>
</protein>
<keyword evidence="3" id="KW-1185">Reference proteome</keyword>
<reference evidence="2 3" key="2">
    <citation type="journal article" date="2017" name="Nature">
        <title>The Apostasia genome and the evolution of orchids.</title>
        <authorList>
            <person name="Zhang G.Q."/>
            <person name="Liu K.W."/>
            <person name="Li Z."/>
            <person name="Lohaus R."/>
            <person name="Hsiao Y.Y."/>
            <person name="Niu S.C."/>
            <person name="Wang J.Y."/>
            <person name="Lin Y.C."/>
            <person name="Xu Q."/>
            <person name="Chen L.J."/>
            <person name="Yoshida K."/>
            <person name="Fujiwara S."/>
            <person name="Wang Z.W."/>
            <person name="Zhang Y.Q."/>
            <person name="Mitsuda N."/>
            <person name="Wang M."/>
            <person name="Liu G.H."/>
            <person name="Pecoraro L."/>
            <person name="Huang H.X."/>
            <person name="Xiao X.J."/>
            <person name="Lin M."/>
            <person name="Wu X.Y."/>
            <person name="Wu W.L."/>
            <person name="Chen Y.Y."/>
            <person name="Chang S.B."/>
            <person name="Sakamoto S."/>
            <person name="Ohme-Takagi M."/>
            <person name="Yagi M."/>
            <person name="Zeng S.J."/>
            <person name="Shen C.Y."/>
            <person name="Yeh C.M."/>
            <person name="Luo Y.B."/>
            <person name="Tsai W.C."/>
            <person name="Van de Peer Y."/>
            <person name="Liu Z.J."/>
        </authorList>
    </citation>
    <scope>NUCLEOTIDE SEQUENCE [LARGE SCALE GENOMIC DNA]</scope>
    <source>
        <tissue evidence="2">The whole plant</tissue>
    </source>
</reference>
<reference evidence="2 3" key="1">
    <citation type="journal article" date="2016" name="Sci. Rep.">
        <title>The Dendrobium catenatum Lindl. genome sequence provides insights into polysaccharide synthase, floral development and adaptive evolution.</title>
        <authorList>
            <person name="Zhang G.Q."/>
            <person name="Xu Q."/>
            <person name="Bian C."/>
            <person name="Tsai W.C."/>
            <person name="Yeh C.M."/>
            <person name="Liu K.W."/>
            <person name="Yoshida K."/>
            <person name="Zhang L.S."/>
            <person name="Chang S.B."/>
            <person name="Chen F."/>
            <person name="Shi Y."/>
            <person name="Su Y.Y."/>
            <person name="Zhang Y.Q."/>
            <person name="Chen L.J."/>
            <person name="Yin Y."/>
            <person name="Lin M."/>
            <person name="Huang H."/>
            <person name="Deng H."/>
            <person name="Wang Z.W."/>
            <person name="Zhu S.L."/>
            <person name="Zhao X."/>
            <person name="Deng C."/>
            <person name="Niu S.C."/>
            <person name="Huang J."/>
            <person name="Wang M."/>
            <person name="Liu G.H."/>
            <person name="Yang H.J."/>
            <person name="Xiao X.J."/>
            <person name="Hsiao Y.Y."/>
            <person name="Wu W.L."/>
            <person name="Chen Y.Y."/>
            <person name="Mitsuda N."/>
            <person name="Ohme-Takagi M."/>
            <person name="Luo Y.B."/>
            <person name="Van de Peer Y."/>
            <person name="Liu Z.J."/>
        </authorList>
    </citation>
    <scope>NUCLEOTIDE SEQUENCE [LARGE SCALE GENOMIC DNA]</scope>
    <source>
        <tissue evidence="2">The whole plant</tissue>
    </source>
</reference>
<dbReference type="PANTHER" id="PTHR33471:SF7">
    <property type="entry name" value="ATP-DEPENDENT ZINC METALLOPROTEASE-RELATED"/>
    <property type="match status" value="1"/>
</dbReference>
<gene>
    <name evidence="2" type="ORF">MA16_Dca005081</name>
</gene>
<evidence type="ECO:0000256" key="1">
    <source>
        <dbReference type="SAM" id="Phobius"/>
    </source>
</evidence>
<accession>A0A2I0WGU3</accession>
<dbReference type="PANTHER" id="PTHR33471">
    <property type="entry name" value="ATP-DEPENDENT ZINC METALLOPROTEASE-RELATED"/>
    <property type="match status" value="1"/>
</dbReference>
<evidence type="ECO:0000313" key="2">
    <source>
        <dbReference type="EMBL" id="PKU74890.1"/>
    </source>
</evidence>
<evidence type="ECO:0000313" key="3">
    <source>
        <dbReference type="Proteomes" id="UP000233837"/>
    </source>
</evidence>
<dbReference type="AlphaFoldDB" id="A0A2I0WGU3"/>
<proteinExistence type="predicted"/>
<dbReference type="Proteomes" id="UP000233837">
    <property type="component" value="Unassembled WGS sequence"/>
</dbReference>
<organism evidence="2 3">
    <name type="scientific">Dendrobium catenatum</name>
    <dbReference type="NCBI Taxonomy" id="906689"/>
    <lineage>
        <taxon>Eukaryota</taxon>
        <taxon>Viridiplantae</taxon>
        <taxon>Streptophyta</taxon>
        <taxon>Embryophyta</taxon>
        <taxon>Tracheophyta</taxon>
        <taxon>Spermatophyta</taxon>
        <taxon>Magnoliopsida</taxon>
        <taxon>Liliopsida</taxon>
        <taxon>Asparagales</taxon>
        <taxon>Orchidaceae</taxon>
        <taxon>Epidendroideae</taxon>
        <taxon>Malaxideae</taxon>
        <taxon>Dendrobiinae</taxon>
        <taxon>Dendrobium</taxon>
    </lineage>
</organism>
<sequence length="71" mass="7489">MLLGILGGANLLISQGIEIRSNIAAVLGLASIIAVFLGGTCLAQILCFWPPYRNRVLVHEAGHVLTGDFLS</sequence>
<name>A0A2I0WGU3_9ASPA</name>
<keyword evidence="1" id="KW-0812">Transmembrane</keyword>
<keyword evidence="1" id="KW-0472">Membrane</keyword>
<keyword evidence="1" id="KW-1133">Transmembrane helix</keyword>